<dbReference type="EMBL" id="CP024996">
    <property type="protein sequence ID" value="AYR25802.1"/>
    <property type="molecule type" value="Genomic_DNA"/>
</dbReference>
<dbReference type="NCBIfam" id="TIGR00254">
    <property type="entry name" value="GGDEF"/>
    <property type="match status" value="1"/>
</dbReference>
<comment type="catalytic activity">
    <reaction evidence="1">
        <text>3',3'-c-di-GMP + H2O = 5'-phosphoguanylyl(3'-&gt;5')guanosine + H(+)</text>
        <dbReference type="Rhea" id="RHEA:24902"/>
        <dbReference type="ChEBI" id="CHEBI:15377"/>
        <dbReference type="ChEBI" id="CHEBI:15378"/>
        <dbReference type="ChEBI" id="CHEBI:58754"/>
        <dbReference type="ChEBI" id="CHEBI:58805"/>
        <dbReference type="EC" id="3.1.4.52"/>
    </reaction>
    <physiologicalReaction direction="left-to-right" evidence="1">
        <dbReference type="Rhea" id="RHEA:24903"/>
    </physiologicalReaction>
</comment>
<accession>A0AAD0U9H5</accession>
<evidence type="ECO:0000259" key="5">
    <source>
        <dbReference type="PROSITE" id="PS50887"/>
    </source>
</evidence>
<dbReference type="FunFam" id="3.20.20.450:FF:000001">
    <property type="entry name" value="Cyclic di-GMP phosphodiesterase yahA"/>
    <property type="match status" value="1"/>
</dbReference>
<feature type="domain" description="EAL" evidence="4">
    <location>
        <begin position="459"/>
        <end position="712"/>
    </location>
</feature>
<name>A0AAD0U9H5_9BURK</name>
<dbReference type="AlphaFoldDB" id="A0AAD0U9H5"/>
<dbReference type="Pfam" id="PF00563">
    <property type="entry name" value="EAL"/>
    <property type="match status" value="1"/>
</dbReference>
<gene>
    <name evidence="6" type="ORF">RC54_19155</name>
</gene>
<dbReference type="SUPFAM" id="SSF55073">
    <property type="entry name" value="Nucleotide cyclase"/>
    <property type="match status" value="1"/>
</dbReference>
<dbReference type="Gene3D" id="3.20.20.450">
    <property type="entry name" value="EAL domain"/>
    <property type="match status" value="1"/>
</dbReference>
<feature type="domain" description="PAC" evidence="3">
    <location>
        <begin position="104"/>
        <end position="156"/>
    </location>
</feature>
<dbReference type="CDD" id="cd01948">
    <property type="entry name" value="EAL"/>
    <property type="match status" value="1"/>
</dbReference>
<dbReference type="SMART" id="SM00086">
    <property type="entry name" value="PAC"/>
    <property type="match status" value="2"/>
</dbReference>
<feature type="domain" description="PAS" evidence="2">
    <location>
        <begin position="26"/>
        <end position="101"/>
    </location>
</feature>
<dbReference type="Pfam" id="PF00990">
    <property type="entry name" value="GGDEF"/>
    <property type="match status" value="1"/>
</dbReference>
<dbReference type="SMART" id="SM00091">
    <property type="entry name" value="PAS"/>
    <property type="match status" value="2"/>
</dbReference>
<dbReference type="PANTHER" id="PTHR44757:SF2">
    <property type="entry name" value="BIOFILM ARCHITECTURE MAINTENANCE PROTEIN MBAA"/>
    <property type="match status" value="1"/>
</dbReference>
<dbReference type="InterPro" id="IPR013655">
    <property type="entry name" value="PAS_fold_3"/>
</dbReference>
<dbReference type="InterPro" id="IPR043128">
    <property type="entry name" value="Rev_trsase/Diguanyl_cyclase"/>
</dbReference>
<evidence type="ECO:0000256" key="1">
    <source>
        <dbReference type="ARBA" id="ARBA00051114"/>
    </source>
</evidence>
<evidence type="ECO:0000313" key="7">
    <source>
        <dbReference type="Proteomes" id="UP000269199"/>
    </source>
</evidence>
<dbReference type="Pfam" id="PF08447">
    <property type="entry name" value="PAS_3"/>
    <property type="match status" value="2"/>
</dbReference>
<dbReference type="InterPro" id="IPR000160">
    <property type="entry name" value="GGDEF_dom"/>
</dbReference>
<dbReference type="InterPro" id="IPR029787">
    <property type="entry name" value="Nucleotide_cyclase"/>
</dbReference>
<dbReference type="PANTHER" id="PTHR44757">
    <property type="entry name" value="DIGUANYLATE CYCLASE DGCP"/>
    <property type="match status" value="1"/>
</dbReference>
<dbReference type="InterPro" id="IPR052155">
    <property type="entry name" value="Biofilm_reg_signaling"/>
</dbReference>
<evidence type="ECO:0000313" key="6">
    <source>
        <dbReference type="EMBL" id="AYR25802.1"/>
    </source>
</evidence>
<feature type="domain" description="PAC" evidence="3">
    <location>
        <begin position="232"/>
        <end position="284"/>
    </location>
</feature>
<dbReference type="CDD" id="cd00130">
    <property type="entry name" value="PAS"/>
    <property type="match status" value="2"/>
</dbReference>
<evidence type="ECO:0000259" key="2">
    <source>
        <dbReference type="PROSITE" id="PS50112"/>
    </source>
</evidence>
<dbReference type="CDD" id="cd01949">
    <property type="entry name" value="GGDEF"/>
    <property type="match status" value="1"/>
</dbReference>
<dbReference type="PROSITE" id="PS50112">
    <property type="entry name" value="PAS"/>
    <property type="match status" value="2"/>
</dbReference>
<evidence type="ECO:0000259" key="4">
    <source>
        <dbReference type="PROSITE" id="PS50883"/>
    </source>
</evidence>
<dbReference type="Gene3D" id="3.30.70.270">
    <property type="match status" value="1"/>
</dbReference>
<dbReference type="PROSITE" id="PS50113">
    <property type="entry name" value="PAC"/>
    <property type="match status" value="2"/>
</dbReference>
<dbReference type="InterPro" id="IPR035965">
    <property type="entry name" value="PAS-like_dom_sf"/>
</dbReference>
<dbReference type="SMART" id="SM00052">
    <property type="entry name" value="EAL"/>
    <property type="match status" value="1"/>
</dbReference>
<proteinExistence type="predicted"/>
<evidence type="ECO:0000259" key="3">
    <source>
        <dbReference type="PROSITE" id="PS50113"/>
    </source>
</evidence>
<sequence length="721" mass="81254">MKTVASRALCRHDAGQSQSVTALVRPPRLLETLLANLDGMVYRCRDDAHWTLEFVSDGCQALTGYTPADLLLNSRISFLQLTHPEDRAMVRKHIDACMRERRRIDIEYRIVHADGSLRWVWERGVGLYNAAGKVEAMEGFLQDVTERKEAAHALQEAERRYRSIFENAIEGVFQTTPDGTYIAVNPALARIYGYHSPEDLIVGLRDITHQLYVEPERRAEFMRLMEREGSVSNFESRVYRRDGDIIWISENARAVYDDSGKLVCYEGTVEAITERKLYEAEMRHQATHDALTGLPNRNMLHEHLQRAIQVARQKGGLTAVVFVDLDQFKFINDSLGHQVGDELLKAVAQRLQACLRDTDMVARQGGDEFVLVLQNQTGGELGIAEVMQRILAAVARPWQTGDRELQITASIGVSRYPADGKDVETLLKQADSAMYRAKEQGRNNFQFFAPWMDTQVSNRLEMLINLRRALDHDEFKLYYQPKLSLKDGRVIGAEALIRWQSPEQGMVPPDRFIPFAEEAGLIVPIGEWVLRTACHQNKRWQQAGLPPIPVAVNLSPRQLNQSLPDFVSGVLAQSGLDAACLELEITENVVMKDAEKSVATLHALKRLGLQISVDDFGTGYSSLSYLRRFPVDALKIDKSFVRDIARDADSAAIVKAVISLAHILNLRVIAEGVEDEQQHAFLKENACDEVQGYYFGKPMAVEDFTAWMSRQGPSAQVLSCK</sequence>
<dbReference type="InterPro" id="IPR000014">
    <property type="entry name" value="PAS"/>
</dbReference>
<dbReference type="InterPro" id="IPR001610">
    <property type="entry name" value="PAC"/>
</dbReference>
<dbReference type="InterPro" id="IPR000700">
    <property type="entry name" value="PAS-assoc_C"/>
</dbReference>
<feature type="domain" description="PAS" evidence="2">
    <location>
        <begin position="157"/>
        <end position="198"/>
    </location>
</feature>
<dbReference type="GO" id="GO:0071111">
    <property type="term" value="F:cyclic-guanylate-specific phosphodiesterase activity"/>
    <property type="evidence" value="ECO:0007669"/>
    <property type="project" value="UniProtKB-EC"/>
</dbReference>
<dbReference type="SUPFAM" id="SSF55785">
    <property type="entry name" value="PYP-like sensor domain (PAS domain)"/>
    <property type="match status" value="2"/>
</dbReference>
<dbReference type="PROSITE" id="PS50883">
    <property type="entry name" value="EAL"/>
    <property type="match status" value="1"/>
</dbReference>
<dbReference type="Proteomes" id="UP000269199">
    <property type="component" value="Chromosome"/>
</dbReference>
<dbReference type="InterPro" id="IPR012226">
    <property type="entry name" value="Diguanyl_cyclase/Pdiesterase"/>
</dbReference>
<dbReference type="FunFam" id="3.30.70.270:FF:000001">
    <property type="entry name" value="Diguanylate cyclase domain protein"/>
    <property type="match status" value="1"/>
</dbReference>
<dbReference type="GO" id="GO:0071732">
    <property type="term" value="P:cellular response to nitric oxide"/>
    <property type="evidence" value="ECO:0007669"/>
    <property type="project" value="UniProtKB-ARBA"/>
</dbReference>
<dbReference type="SMART" id="SM00267">
    <property type="entry name" value="GGDEF"/>
    <property type="match status" value="1"/>
</dbReference>
<feature type="domain" description="GGDEF" evidence="5">
    <location>
        <begin position="316"/>
        <end position="450"/>
    </location>
</feature>
<protein>
    <submittedName>
        <fullName evidence="6">Bifunctional diguanylate cyclase/phosphodiesterase</fullName>
    </submittedName>
</protein>
<organism evidence="6 7">
    <name type="scientific">Herbaspirillum rubrisubalbicans</name>
    <dbReference type="NCBI Taxonomy" id="80842"/>
    <lineage>
        <taxon>Bacteria</taxon>
        <taxon>Pseudomonadati</taxon>
        <taxon>Pseudomonadota</taxon>
        <taxon>Betaproteobacteria</taxon>
        <taxon>Burkholderiales</taxon>
        <taxon>Oxalobacteraceae</taxon>
        <taxon>Herbaspirillum</taxon>
    </lineage>
</organism>
<dbReference type="InterPro" id="IPR035919">
    <property type="entry name" value="EAL_sf"/>
</dbReference>
<dbReference type="PROSITE" id="PS50887">
    <property type="entry name" value="GGDEF"/>
    <property type="match status" value="1"/>
</dbReference>
<dbReference type="NCBIfam" id="TIGR00229">
    <property type="entry name" value="sensory_box"/>
    <property type="match status" value="2"/>
</dbReference>
<dbReference type="SUPFAM" id="SSF141868">
    <property type="entry name" value="EAL domain-like"/>
    <property type="match status" value="1"/>
</dbReference>
<dbReference type="RefSeq" id="WP_061788741.1">
    <property type="nucleotide sequence ID" value="NZ_CP024996.1"/>
</dbReference>
<dbReference type="Gene3D" id="3.30.450.20">
    <property type="entry name" value="PAS domain"/>
    <property type="match status" value="2"/>
</dbReference>
<dbReference type="PIRSF" id="PIRSF005925">
    <property type="entry name" value="Dos"/>
    <property type="match status" value="1"/>
</dbReference>
<dbReference type="InterPro" id="IPR001633">
    <property type="entry name" value="EAL_dom"/>
</dbReference>
<reference evidence="6 7" key="1">
    <citation type="submission" date="2017-11" db="EMBL/GenBank/DDBJ databases">
        <title>Complete genome sequence of Herbaspirillum rubrisubalbicans DSM 11543.</title>
        <authorList>
            <person name="Chen M."/>
            <person name="An Q."/>
        </authorList>
    </citation>
    <scope>NUCLEOTIDE SEQUENCE [LARGE SCALE GENOMIC DNA]</scope>
    <source>
        <strain evidence="6 7">DSM 11543</strain>
    </source>
</reference>